<feature type="compositionally biased region" description="Pro residues" evidence="2">
    <location>
        <begin position="339"/>
        <end position="358"/>
    </location>
</feature>
<dbReference type="GO" id="GO:0005856">
    <property type="term" value="C:cytoskeleton"/>
    <property type="evidence" value="ECO:0007669"/>
    <property type="project" value="UniProtKB-SubCell"/>
</dbReference>
<feature type="compositionally biased region" description="Polar residues" evidence="2">
    <location>
        <begin position="221"/>
        <end position="254"/>
    </location>
</feature>
<sequence>MVLITRYLPSVTENNQPALEGQTKDQIVDTVITSTTVGIINQLTMLVAHSNSIFTALANDANLVTQRIEKLGSRIRPLIQSIPSIEDYHRNTSIDIMNSKPRAEYHADNSEKNQHFTHASIPTSINTVYQKCKPPPNLQLLDPYMDDGQKSLKLYTNPDFFMDEWVAEQQKLHEEARQRKRERREARLKKKGEKNEVEVKKVKSVTKVRYDPVTGEKITINIESPQNSSPQIQHQNSTISTPHQTTQHFGTNQYQAPPPPPLSQSSPSQQHPSQMNSYAPPPPPLNTSTPSPSFQNRPPSTGGFNTPPPMSNNMPPPPMAQQANNRLSVHNSAPIVSAPAPPPPPPPPSAPAPPPPPMAKAGGGATELKPKASNARSDLLSSIMQGMALKPAEERKVAEAPKKEEALNVADILARRIAWAGDSDSSEDESDDSDWD</sequence>
<dbReference type="EMBL" id="JAVFKY010000002">
    <property type="protein sequence ID" value="KAK5580754.1"/>
    <property type="molecule type" value="Genomic_DNA"/>
</dbReference>
<reference evidence="4 5" key="1">
    <citation type="submission" date="2023-11" db="EMBL/GenBank/DDBJ databases">
        <title>Dfirmibasis_genome.</title>
        <authorList>
            <person name="Edelbroek B."/>
            <person name="Kjellin J."/>
            <person name="Jerlstrom-Hultqvist J."/>
            <person name="Soderbom F."/>
        </authorList>
    </citation>
    <scope>NUCLEOTIDE SEQUENCE [LARGE SCALE GENOMIC DNA]</scope>
    <source>
        <strain evidence="4 5">TNS-C-14</strain>
    </source>
</reference>
<feature type="region of interest" description="Disordered" evidence="2">
    <location>
        <begin position="220"/>
        <end position="377"/>
    </location>
</feature>
<dbReference type="GO" id="GO:0071933">
    <property type="term" value="F:Arp2/3 complex binding"/>
    <property type="evidence" value="ECO:0007669"/>
    <property type="project" value="TreeGrafter"/>
</dbReference>
<evidence type="ECO:0000259" key="3">
    <source>
        <dbReference type="PROSITE" id="PS51082"/>
    </source>
</evidence>
<dbReference type="GO" id="GO:2000601">
    <property type="term" value="P:positive regulation of Arp2/3 complex-mediated actin nucleation"/>
    <property type="evidence" value="ECO:0007669"/>
    <property type="project" value="TreeGrafter"/>
</dbReference>
<feature type="domain" description="WH2" evidence="3">
    <location>
        <begin position="375"/>
        <end position="392"/>
    </location>
</feature>
<protein>
    <recommendedName>
        <fullName evidence="3">WH2 domain-containing protein</fullName>
    </recommendedName>
</protein>
<dbReference type="GO" id="GO:0003779">
    <property type="term" value="F:actin binding"/>
    <property type="evidence" value="ECO:0007669"/>
    <property type="project" value="UniProtKB-KW"/>
</dbReference>
<evidence type="ECO:0000256" key="1">
    <source>
        <dbReference type="ARBA" id="ARBA00006993"/>
    </source>
</evidence>
<dbReference type="GO" id="GO:0030036">
    <property type="term" value="P:actin cytoskeleton organization"/>
    <property type="evidence" value="ECO:0007669"/>
    <property type="project" value="InterPro"/>
</dbReference>
<dbReference type="PANTHER" id="PTHR12902:SF1">
    <property type="entry name" value="WISKOTT-ALDRICH SYNDROME PROTEIN FAMILY MEMBER"/>
    <property type="match status" value="1"/>
</dbReference>
<proteinExistence type="inferred from homology"/>
<feature type="region of interest" description="Disordered" evidence="2">
    <location>
        <begin position="176"/>
        <end position="197"/>
    </location>
</feature>
<name>A0AAN7TVT1_9MYCE</name>
<keyword evidence="5" id="KW-1185">Reference proteome</keyword>
<gene>
    <name evidence="4" type="ORF">RB653_000778</name>
</gene>
<evidence type="ECO:0000313" key="4">
    <source>
        <dbReference type="EMBL" id="KAK5580754.1"/>
    </source>
</evidence>
<dbReference type="PANTHER" id="PTHR12902">
    <property type="entry name" value="WASP-1"/>
    <property type="match status" value="1"/>
</dbReference>
<dbReference type="GO" id="GO:0031209">
    <property type="term" value="C:SCAR complex"/>
    <property type="evidence" value="ECO:0007669"/>
    <property type="project" value="TreeGrafter"/>
</dbReference>
<dbReference type="GO" id="GO:0034237">
    <property type="term" value="F:protein kinase A regulatory subunit binding"/>
    <property type="evidence" value="ECO:0007669"/>
    <property type="project" value="TreeGrafter"/>
</dbReference>
<dbReference type="AlphaFoldDB" id="A0AAN7TVT1"/>
<evidence type="ECO:0000313" key="5">
    <source>
        <dbReference type="Proteomes" id="UP001344447"/>
    </source>
</evidence>
<feature type="compositionally biased region" description="Polar residues" evidence="2">
    <location>
        <begin position="321"/>
        <end position="331"/>
    </location>
</feature>
<dbReference type="Proteomes" id="UP001344447">
    <property type="component" value="Unassembled WGS sequence"/>
</dbReference>
<dbReference type="Gene3D" id="1.20.5.340">
    <property type="match status" value="1"/>
</dbReference>
<dbReference type="InterPro" id="IPR028288">
    <property type="entry name" value="SCAR/WAVE_fam"/>
</dbReference>
<feature type="compositionally biased region" description="Basic residues" evidence="2">
    <location>
        <begin position="178"/>
        <end position="192"/>
    </location>
</feature>
<organism evidence="4 5">
    <name type="scientific">Dictyostelium firmibasis</name>
    <dbReference type="NCBI Taxonomy" id="79012"/>
    <lineage>
        <taxon>Eukaryota</taxon>
        <taxon>Amoebozoa</taxon>
        <taxon>Evosea</taxon>
        <taxon>Eumycetozoa</taxon>
        <taxon>Dictyostelia</taxon>
        <taxon>Dictyosteliales</taxon>
        <taxon>Dictyosteliaceae</taxon>
        <taxon>Dictyostelium</taxon>
    </lineage>
</organism>
<dbReference type="InterPro" id="IPR003124">
    <property type="entry name" value="WH2_dom"/>
</dbReference>
<feature type="compositionally biased region" description="Low complexity" evidence="2">
    <location>
        <begin position="263"/>
        <end position="274"/>
    </location>
</feature>
<feature type="compositionally biased region" description="Pro residues" evidence="2">
    <location>
        <begin position="306"/>
        <end position="319"/>
    </location>
</feature>
<accession>A0AAN7TVT1</accession>
<dbReference type="Gene3D" id="6.10.280.150">
    <property type="match status" value="2"/>
</dbReference>
<feature type="compositionally biased region" description="Polar residues" evidence="2">
    <location>
        <begin position="294"/>
        <end position="304"/>
    </location>
</feature>
<comment type="caution">
    <text evidence="4">The sequence shown here is derived from an EMBL/GenBank/DDBJ whole genome shotgun (WGS) entry which is preliminary data.</text>
</comment>
<comment type="similarity">
    <text evidence="1">Belongs to the SCAR/WAVE family.</text>
</comment>
<evidence type="ECO:0000256" key="2">
    <source>
        <dbReference type="SAM" id="MobiDB-lite"/>
    </source>
</evidence>
<dbReference type="PROSITE" id="PS51082">
    <property type="entry name" value="WH2"/>
    <property type="match status" value="1"/>
</dbReference>